<keyword evidence="2" id="KW-1185">Reference proteome</keyword>
<comment type="caution">
    <text evidence="1">The sequence shown here is derived from an EMBL/GenBank/DDBJ whole genome shotgun (WGS) entry which is preliminary data.</text>
</comment>
<evidence type="ECO:0000313" key="2">
    <source>
        <dbReference type="Proteomes" id="UP000565455"/>
    </source>
</evidence>
<organism evidence="1 2">
    <name type="scientific">Methylobacterium fujisawaense</name>
    <dbReference type="NCBI Taxonomy" id="107400"/>
    <lineage>
        <taxon>Bacteria</taxon>
        <taxon>Pseudomonadati</taxon>
        <taxon>Pseudomonadota</taxon>
        <taxon>Alphaproteobacteria</taxon>
        <taxon>Hyphomicrobiales</taxon>
        <taxon>Methylobacteriaceae</taxon>
        <taxon>Methylobacterium</taxon>
    </lineage>
</organism>
<reference evidence="1 2" key="1">
    <citation type="submission" date="2020-08" db="EMBL/GenBank/DDBJ databases">
        <title>Genomic Encyclopedia of Type Strains, Phase IV (KMG-IV): sequencing the most valuable type-strain genomes for metagenomic binning, comparative biology and taxonomic classification.</title>
        <authorList>
            <person name="Goeker M."/>
        </authorList>
    </citation>
    <scope>NUCLEOTIDE SEQUENCE [LARGE SCALE GENOMIC DNA]</scope>
    <source>
        <strain evidence="1 2">DSM 5686</strain>
    </source>
</reference>
<protein>
    <recommendedName>
        <fullName evidence="3">Transposase</fullName>
    </recommendedName>
</protein>
<dbReference type="EMBL" id="JACJIM010000003">
    <property type="protein sequence ID" value="MBA9063175.1"/>
    <property type="molecule type" value="Genomic_DNA"/>
</dbReference>
<accession>A0ABR6DBJ2</accession>
<dbReference type="Proteomes" id="UP000565455">
    <property type="component" value="Unassembled WGS sequence"/>
</dbReference>
<evidence type="ECO:0008006" key="3">
    <source>
        <dbReference type="Google" id="ProtNLM"/>
    </source>
</evidence>
<name>A0ABR6DBJ2_9HYPH</name>
<evidence type="ECO:0000313" key="1">
    <source>
        <dbReference type="EMBL" id="MBA9063175.1"/>
    </source>
</evidence>
<gene>
    <name evidence="1" type="ORF">GGQ91_002563</name>
</gene>
<proteinExistence type="predicted"/>
<sequence>MIARFRLENGDHPPVSPLLKLIEVTVPPELALAIARSAIGIAKEWADELIRAGRPAIIEGDAYKRQFRSFIQRHNLPDLLVSLAPKPVPGDIEALLAVRPTFVRQLEIIEAGLDETSCAVSDYLRTSADKTMWAEQGLLYVLEQARHERRPSAGSGLVCHSDRGSHYVSIRYTERLTEAGDRDGREAERPVLRAMAIWHDVVWPIAAGPLRRRHAAIADPIYPAVSRIPNAAPVVAGRFTGPGSPRARRK</sequence>